<dbReference type="EMBL" id="JACSDY010000005">
    <property type="protein sequence ID" value="KAF7427385.1"/>
    <property type="molecule type" value="Genomic_DNA"/>
</dbReference>
<dbReference type="Proteomes" id="UP000600918">
    <property type="component" value="Unassembled WGS sequence"/>
</dbReference>
<sequence>MSESRENAGNTIKDNGHRTLRGRSTLNSSCKMRGKGEKDNNSKEESKTLEDGRVLLVGRKREISARKSTIFGEAIEVIFLAFIDFRETRFIRFKFMGVVVRRRIGRRTDKGFSKYAINKNEVTVLHCTRVEHFLWTLEKKCGTGESWKKSFLW</sequence>
<proteinExistence type="predicted"/>
<comment type="caution">
    <text evidence="2">The sequence shown here is derived from an EMBL/GenBank/DDBJ whole genome shotgun (WGS) entry which is preliminary data.</text>
</comment>
<evidence type="ECO:0000256" key="1">
    <source>
        <dbReference type="SAM" id="MobiDB-lite"/>
    </source>
</evidence>
<name>A0A834UB45_VESPE</name>
<gene>
    <name evidence="2" type="ORF">H0235_007079</name>
</gene>
<evidence type="ECO:0000313" key="2">
    <source>
        <dbReference type="EMBL" id="KAF7427385.1"/>
    </source>
</evidence>
<organism evidence="2 3">
    <name type="scientific">Vespula pensylvanica</name>
    <name type="common">Western yellow jacket</name>
    <name type="synonym">Wasp</name>
    <dbReference type="NCBI Taxonomy" id="30213"/>
    <lineage>
        <taxon>Eukaryota</taxon>
        <taxon>Metazoa</taxon>
        <taxon>Ecdysozoa</taxon>
        <taxon>Arthropoda</taxon>
        <taxon>Hexapoda</taxon>
        <taxon>Insecta</taxon>
        <taxon>Pterygota</taxon>
        <taxon>Neoptera</taxon>
        <taxon>Endopterygota</taxon>
        <taxon>Hymenoptera</taxon>
        <taxon>Apocrita</taxon>
        <taxon>Aculeata</taxon>
        <taxon>Vespoidea</taxon>
        <taxon>Vespidae</taxon>
        <taxon>Vespinae</taxon>
        <taxon>Vespula</taxon>
    </lineage>
</organism>
<feature type="region of interest" description="Disordered" evidence="1">
    <location>
        <begin position="1"/>
        <end position="47"/>
    </location>
</feature>
<feature type="compositionally biased region" description="Basic and acidic residues" evidence="1">
    <location>
        <begin position="34"/>
        <end position="47"/>
    </location>
</feature>
<keyword evidence="3" id="KW-1185">Reference proteome</keyword>
<protein>
    <submittedName>
        <fullName evidence="2">Uncharacterized protein</fullName>
    </submittedName>
</protein>
<reference evidence="2" key="1">
    <citation type="journal article" date="2020" name="G3 (Bethesda)">
        <title>High-Quality Assemblies for Three Invasive Social Wasps from the &lt;i&gt;Vespula&lt;/i&gt; Genus.</title>
        <authorList>
            <person name="Harrop T.W.R."/>
            <person name="Guhlin J."/>
            <person name="McLaughlin G.M."/>
            <person name="Permina E."/>
            <person name="Stockwell P."/>
            <person name="Gilligan J."/>
            <person name="Le Lec M.F."/>
            <person name="Gruber M.A.M."/>
            <person name="Quinn O."/>
            <person name="Lovegrove M."/>
            <person name="Duncan E.J."/>
            <person name="Remnant E.J."/>
            <person name="Van Eeckhoven J."/>
            <person name="Graham B."/>
            <person name="Knapp R.A."/>
            <person name="Langford K.W."/>
            <person name="Kronenberg Z."/>
            <person name="Press M.O."/>
            <person name="Eacker S.M."/>
            <person name="Wilson-Rankin E.E."/>
            <person name="Purcell J."/>
            <person name="Lester P.J."/>
            <person name="Dearden P.K."/>
        </authorList>
    </citation>
    <scope>NUCLEOTIDE SEQUENCE</scope>
    <source>
        <strain evidence="2">Volc-1</strain>
    </source>
</reference>
<dbReference type="AlphaFoldDB" id="A0A834UB45"/>
<evidence type="ECO:0000313" key="3">
    <source>
        <dbReference type="Proteomes" id="UP000600918"/>
    </source>
</evidence>
<accession>A0A834UB45</accession>